<comment type="similarity">
    <text evidence="1">Belongs to the cornifelin family.</text>
</comment>
<gene>
    <name evidence="2" type="ORF">CAPTEDRAFT_221616</name>
</gene>
<evidence type="ECO:0000313" key="4">
    <source>
        <dbReference type="Proteomes" id="UP000014760"/>
    </source>
</evidence>
<reference evidence="4" key="1">
    <citation type="submission" date="2012-12" db="EMBL/GenBank/DDBJ databases">
        <authorList>
            <person name="Hellsten U."/>
            <person name="Grimwood J."/>
            <person name="Chapman J.A."/>
            <person name="Shapiro H."/>
            <person name="Aerts A."/>
            <person name="Otillar R.P."/>
            <person name="Terry A.Y."/>
            <person name="Boore J.L."/>
            <person name="Simakov O."/>
            <person name="Marletaz F."/>
            <person name="Cho S.-J."/>
            <person name="Edsinger-Gonzales E."/>
            <person name="Havlak P."/>
            <person name="Kuo D.-H."/>
            <person name="Larsson T."/>
            <person name="Lv J."/>
            <person name="Arendt D."/>
            <person name="Savage R."/>
            <person name="Osoegawa K."/>
            <person name="de Jong P."/>
            <person name="Lindberg D.R."/>
            <person name="Seaver E.C."/>
            <person name="Weisblat D.A."/>
            <person name="Putnam N.H."/>
            <person name="Grigoriev I.V."/>
            <person name="Rokhsar D.S."/>
        </authorList>
    </citation>
    <scope>NUCLEOTIDE SEQUENCE</scope>
    <source>
        <strain evidence="4">I ESC-2004</strain>
    </source>
</reference>
<organism evidence="2">
    <name type="scientific">Capitella teleta</name>
    <name type="common">Polychaete worm</name>
    <dbReference type="NCBI Taxonomy" id="283909"/>
    <lineage>
        <taxon>Eukaryota</taxon>
        <taxon>Metazoa</taxon>
        <taxon>Spiralia</taxon>
        <taxon>Lophotrochozoa</taxon>
        <taxon>Annelida</taxon>
        <taxon>Polychaeta</taxon>
        <taxon>Sedentaria</taxon>
        <taxon>Scolecida</taxon>
        <taxon>Capitellidae</taxon>
        <taxon>Capitella</taxon>
    </lineage>
</organism>
<evidence type="ECO:0000313" key="2">
    <source>
        <dbReference type="EMBL" id="ELU11500.1"/>
    </source>
</evidence>
<dbReference type="OrthoDB" id="1045822at2759"/>
<accession>R7V6V0</accession>
<dbReference type="AlphaFoldDB" id="R7V6V0"/>
<evidence type="ECO:0000256" key="1">
    <source>
        <dbReference type="ARBA" id="ARBA00009024"/>
    </source>
</evidence>
<dbReference type="STRING" id="283909.R7V6V0"/>
<sequence length="122" mass="13459">MSLEQKNGNSEWKHGLFACMDDKKVCCLACCLPCFVVGKNAEAQGENCMLHGLLACVGLPFGPLLRWRLRQDKNIKGSMLGDTLVYGTVPCCALAQEAREVNWAMPEQVNRVEAAAQEITRD</sequence>
<dbReference type="InterPro" id="IPR006461">
    <property type="entry name" value="PLAC_motif_containing"/>
</dbReference>
<dbReference type="HOGENOM" id="CLU_083147_6_1_1"/>
<dbReference type="Proteomes" id="UP000014760">
    <property type="component" value="Unassembled WGS sequence"/>
</dbReference>
<evidence type="ECO:0000313" key="3">
    <source>
        <dbReference type="EnsemblMetazoa" id="CapteP221616"/>
    </source>
</evidence>
<dbReference type="Pfam" id="PF04749">
    <property type="entry name" value="PLAC8"/>
    <property type="match status" value="1"/>
</dbReference>
<dbReference type="PANTHER" id="PTHR15907">
    <property type="entry name" value="DUF614 FAMILY PROTEIN-RELATED"/>
    <property type="match status" value="1"/>
</dbReference>
<dbReference type="EMBL" id="KB296703">
    <property type="protein sequence ID" value="ELU11500.1"/>
    <property type="molecule type" value="Genomic_DNA"/>
</dbReference>
<dbReference type="NCBIfam" id="TIGR01571">
    <property type="entry name" value="A_thal_Cys_rich"/>
    <property type="match status" value="1"/>
</dbReference>
<reference evidence="3" key="3">
    <citation type="submission" date="2015-06" db="UniProtKB">
        <authorList>
            <consortium name="EnsemblMetazoa"/>
        </authorList>
    </citation>
    <scope>IDENTIFICATION</scope>
</reference>
<keyword evidence="4" id="KW-1185">Reference proteome</keyword>
<dbReference type="OMA" id="MAYTRTK"/>
<dbReference type="EMBL" id="AMQN01000893">
    <property type="status" value="NOT_ANNOTATED_CDS"/>
    <property type="molecule type" value="Genomic_DNA"/>
</dbReference>
<proteinExistence type="inferred from homology"/>
<name>R7V6V0_CAPTE</name>
<reference evidence="2 4" key="2">
    <citation type="journal article" date="2013" name="Nature">
        <title>Insights into bilaterian evolution from three spiralian genomes.</title>
        <authorList>
            <person name="Simakov O."/>
            <person name="Marletaz F."/>
            <person name="Cho S.J."/>
            <person name="Edsinger-Gonzales E."/>
            <person name="Havlak P."/>
            <person name="Hellsten U."/>
            <person name="Kuo D.H."/>
            <person name="Larsson T."/>
            <person name="Lv J."/>
            <person name="Arendt D."/>
            <person name="Savage R."/>
            <person name="Osoegawa K."/>
            <person name="de Jong P."/>
            <person name="Grimwood J."/>
            <person name="Chapman J.A."/>
            <person name="Shapiro H."/>
            <person name="Aerts A."/>
            <person name="Otillar R.P."/>
            <person name="Terry A.Y."/>
            <person name="Boore J.L."/>
            <person name="Grigoriev I.V."/>
            <person name="Lindberg D.R."/>
            <person name="Seaver E.C."/>
            <person name="Weisblat D.A."/>
            <person name="Putnam N.H."/>
            <person name="Rokhsar D.S."/>
        </authorList>
    </citation>
    <scope>NUCLEOTIDE SEQUENCE</scope>
    <source>
        <strain evidence="2 4">I ESC-2004</strain>
    </source>
</reference>
<dbReference type="EnsemblMetazoa" id="CapteT221616">
    <property type="protein sequence ID" value="CapteP221616"/>
    <property type="gene ID" value="CapteG221616"/>
</dbReference>
<protein>
    <submittedName>
        <fullName evidence="2 3">Uncharacterized protein</fullName>
    </submittedName>
</protein>